<dbReference type="PANTHER" id="PTHR13247:SF13">
    <property type="entry name" value="MITOCHONDRIAL FISSION 1 PROTEIN B"/>
    <property type="match status" value="1"/>
</dbReference>
<comment type="function">
    <text evidence="8">Component of the peroxisomal and mitochondrial division machineries. Plays a role in promoting the fission of mitochondria and peroxisomes.</text>
</comment>
<evidence type="ECO:0000256" key="3">
    <source>
        <dbReference type="ARBA" id="ARBA00022692"/>
    </source>
</evidence>
<dbReference type="Proteomes" id="UP000824890">
    <property type="component" value="Unassembled WGS sequence"/>
</dbReference>
<organism evidence="10 11">
    <name type="scientific">Brassica napus</name>
    <name type="common">Rape</name>
    <dbReference type="NCBI Taxonomy" id="3708"/>
    <lineage>
        <taxon>Eukaryota</taxon>
        <taxon>Viridiplantae</taxon>
        <taxon>Streptophyta</taxon>
        <taxon>Embryophyta</taxon>
        <taxon>Tracheophyta</taxon>
        <taxon>Spermatophyta</taxon>
        <taxon>Magnoliopsida</taxon>
        <taxon>eudicotyledons</taxon>
        <taxon>Gunneridae</taxon>
        <taxon>Pentapetalae</taxon>
        <taxon>rosids</taxon>
        <taxon>malvids</taxon>
        <taxon>Brassicales</taxon>
        <taxon>Brassicaceae</taxon>
        <taxon>Brassiceae</taxon>
        <taxon>Brassica</taxon>
    </lineage>
</organism>
<proteinExistence type="inferred from homology"/>
<dbReference type="InterPro" id="IPR011990">
    <property type="entry name" value="TPR-like_helical_dom_sf"/>
</dbReference>
<accession>A0ABQ8ATB1</accession>
<dbReference type="Gene3D" id="1.25.40.10">
    <property type="entry name" value="Tetratricopeptide repeat domain"/>
    <property type="match status" value="1"/>
</dbReference>
<gene>
    <name evidence="10" type="ORF">HID58_045307</name>
</gene>
<feature type="transmembrane region" description="Helical" evidence="9">
    <location>
        <begin position="152"/>
        <end position="174"/>
    </location>
</feature>
<keyword evidence="5 9" id="KW-1133">Transmembrane helix</keyword>
<evidence type="ECO:0000256" key="9">
    <source>
        <dbReference type="SAM" id="Phobius"/>
    </source>
</evidence>
<keyword evidence="3 9" id="KW-0812">Transmembrane</keyword>
<dbReference type="InterPro" id="IPR033745">
    <property type="entry name" value="Fis1_cytosol"/>
</dbReference>
<dbReference type="SUPFAM" id="SSF48452">
    <property type="entry name" value="TPR-like"/>
    <property type="match status" value="1"/>
</dbReference>
<evidence type="ECO:0000313" key="10">
    <source>
        <dbReference type="EMBL" id="KAH0895739.1"/>
    </source>
</evidence>
<sequence>MILRQEMDATIGKVFDSVSGFFSGAASGSADEFPLCDTDIISGCEKELAEAQKGQDEGLKKECIMRLSWALVHSKTPADIQRGISMLEASVVSDTSPMNLREKLYLVALGYYRSGDFSRSRECIERCLEVEPEWGQAQTLKTAIEDRIVKDGVIGVGIAVTAVGVVAGIAAALLR</sequence>
<evidence type="ECO:0000256" key="8">
    <source>
        <dbReference type="PIRNR" id="PIRNR008835"/>
    </source>
</evidence>
<comment type="caution">
    <text evidence="10">The sequence shown here is derived from an EMBL/GenBank/DDBJ whole genome shotgun (WGS) entry which is preliminary data.</text>
</comment>
<evidence type="ECO:0000256" key="7">
    <source>
        <dbReference type="ARBA" id="ARBA00023136"/>
    </source>
</evidence>
<dbReference type="CDD" id="cd12212">
    <property type="entry name" value="Fis1"/>
    <property type="match status" value="1"/>
</dbReference>
<comment type="domain">
    <text evidence="8">The C-terminus is necessary for mitochondrial or peroxisomal targeting, while the N-terminus is necessary for mitochondrial or peroxisomal fission.</text>
</comment>
<keyword evidence="6 8" id="KW-0496">Mitochondrion</keyword>
<evidence type="ECO:0000313" key="11">
    <source>
        <dbReference type="Proteomes" id="UP000824890"/>
    </source>
</evidence>
<evidence type="ECO:0000256" key="5">
    <source>
        <dbReference type="ARBA" id="ARBA00022989"/>
    </source>
</evidence>
<dbReference type="InterPro" id="IPR016543">
    <property type="entry name" value="Fis1"/>
</dbReference>
<comment type="similarity">
    <text evidence="2 8">Belongs to the FIS1 family.</text>
</comment>
<name>A0ABQ8ATB1_BRANA</name>
<dbReference type="PANTHER" id="PTHR13247">
    <property type="entry name" value="TETRATRICOPEPTIDE REPEAT PROTEIN 11 TPR REPEAT PROTEIN 11"/>
    <property type="match status" value="1"/>
</dbReference>
<evidence type="ECO:0000256" key="6">
    <source>
        <dbReference type="ARBA" id="ARBA00023128"/>
    </source>
</evidence>
<dbReference type="PIRSF" id="PIRSF008835">
    <property type="entry name" value="TPR_repeat_11_Fis1"/>
    <property type="match status" value="1"/>
</dbReference>
<dbReference type="InterPro" id="IPR028061">
    <property type="entry name" value="Fis1_TPR_C"/>
</dbReference>
<evidence type="ECO:0000256" key="2">
    <source>
        <dbReference type="ARBA" id="ARBA00008937"/>
    </source>
</evidence>
<protein>
    <recommendedName>
        <fullName evidence="8">Mitochondrial fission 1 protein</fullName>
    </recommendedName>
</protein>
<dbReference type="EMBL" id="JAGKQM010000012">
    <property type="protein sequence ID" value="KAH0895739.1"/>
    <property type="molecule type" value="Genomic_DNA"/>
</dbReference>
<keyword evidence="11" id="KW-1185">Reference proteome</keyword>
<evidence type="ECO:0000256" key="1">
    <source>
        <dbReference type="ARBA" id="ARBA00004572"/>
    </source>
</evidence>
<keyword evidence="7 8" id="KW-0472">Membrane</keyword>
<comment type="subcellular location">
    <subcellularLocation>
        <location evidence="1">Mitochondrion outer membrane</location>
        <topology evidence="1">Single-pass membrane protein</topology>
    </subcellularLocation>
</comment>
<dbReference type="InterPro" id="IPR028058">
    <property type="entry name" value="Fis1_TPR_N"/>
</dbReference>
<dbReference type="Pfam" id="PF14852">
    <property type="entry name" value="Fis1_TPR_N"/>
    <property type="match status" value="1"/>
</dbReference>
<dbReference type="Pfam" id="PF14853">
    <property type="entry name" value="Fis1_TPR_C"/>
    <property type="match status" value="1"/>
</dbReference>
<keyword evidence="4 8" id="KW-1000">Mitochondrion outer membrane</keyword>
<reference evidence="10 11" key="1">
    <citation type="submission" date="2021-05" db="EMBL/GenBank/DDBJ databases">
        <title>Genome Assembly of Synthetic Allotetraploid Brassica napus Reveals Homoeologous Exchanges between Subgenomes.</title>
        <authorList>
            <person name="Davis J.T."/>
        </authorList>
    </citation>
    <scope>NUCLEOTIDE SEQUENCE [LARGE SCALE GENOMIC DNA]</scope>
    <source>
        <strain evidence="11">cv. Da-Ae</strain>
        <tissue evidence="10">Seedling</tissue>
    </source>
</reference>
<evidence type="ECO:0000256" key="4">
    <source>
        <dbReference type="ARBA" id="ARBA00022787"/>
    </source>
</evidence>